<protein>
    <submittedName>
        <fullName evidence="3">Uncharacterized protein</fullName>
    </submittedName>
</protein>
<keyword evidence="2" id="KW-0472">Membrane</keyword>
<feature type="transmembrane region" description="Helical" evidence="2">
    <location>
        <begin position="299"/>
        <end position="319"/>
    </location>
</feature>
<keyword evidence="2" id="KW-1133">Transmembrane helix</keyword>
<evidence type="ECO:0000313" key="3">
    <source>
        <dbReference type="EMBL" id="CAD9189450.1"/>
    </source>
</evidence>
<name>A0A7S1SBD4_ALECA</name>
<dbReference type="Pfam" id="PF03577">
    <property type="entry name" value="Peptidase_C69"/>
    <property type="match status" value="1"/>
</dbReference>
<dbReference type="GO" id="GO:0016805">
    <property type="term" value="F:dipeptidase activity"/>
    <property type="evidence" value="ECO:0007669"/>
    <property type="project" value="InterPro"/>
</dbReference>
<reference evidence="3" key="1">
    <citation type="submission" date="2021-01" db="EMBL/GenBank/DDBJ databases">
        <authorList>
            <person name="Corre E."/>
            <person name="Pelletier E."/>
            <person name="Niang G."/>
            <person name="Scheremetjew M."/>
            <person name="Finn R."/>
            <person name="Kale V."/>
            <person name="Holt S."/>
            <person name="Cochrane G."/>
            <person name="Meng A."/>
            <person name="Brown T."/>
            <person name="Cohen L."/>
        </authorList>
    </citation>
    <scope>NUCLEOTIDE SEQUENCE</scope>
    <source>
        <strain evidence="3">OF101</strain>
    </source>
</reference>
<sequence>MVMNAHRDHYEGTKYDLTKGMSAGPFGNPNRGRTNPAIVGQWERAISMFRTSFSFVNVARPKRRSILWFGYDAAHGTAYLPFYGASESGAPANYHSHDGYMSKFSFNVAWWPFNIVNQISDRNFRSINADVRAKATAVEEEAMKAVEAWEAEADALSRPSSRWGFQIPAIPGIPSGIPGVPALGGDAKEQAAMAMLTARSNAFAEAKVGEWWELAWSLFVKYGRYVVTYNESAETGTDYLGQAYPEWWLRSLDVGFAAWEPQGPYHGVPDAIAYLNKTVPPPCEELSAAQPAAGLPPGAVLVAAASAAATLAVAGLGVYRAGLREGQRQSLQLGGYVAQP</sequence>
<dbReference type="EMBL" id="HBGE01111138">
    <property type="protein sequence ID" value="CAD9189450.1"/>
    <property type="molecule type" value="Transcribed_RNA"/>
</dbReference>
<dbReference type="GO" id="GO:0006508">
    <property type="term" value="P:proteolysis"/>
    <property type="evidence" value="ECO:0007669"/>
    <property type="project" value="InterPro"/>
</dbReference>
<accession>A0A7S1SBD4</accession>
<dbReference type="GO" id="GO:0070004">
    <property type="term" value="F:cysteine-type exopeptidase activity"/>
    <property type="evidence" value="ECO:0007669"/>
    <property type="project" value="InterPro"/>
</dbReference>
<proteinExistence type="inferred from homology"/>
<keyword evidence="2" id="KW-0812">Transmembrane</keyword>
<organism evidence="3">
    <name type="scientific">Alexandrium catenella</name>
    <name type="common">Red tide dinoflagellate</name>
    <name type="synonym">Gonyaulax catenella</name>
    <dbReference type="NCBI Taxonomy" id="2925"/>
    <lineage>
        <taxon>Eukaryota</taxon>
        <taxon>Sar</taxon>
        <taxon>Alveolata</taxon>
        <taxon>Dinophyceae</taxon>
        <taxon>Gonyaulacales</taxon>
        <taxon>Pyrocystaceae</taxon>
        <taxon>Alexandrium</taxon>
    </lineage>
</organism>
<comment type="similarity">
    <text evidence="1">Belongs to the peptidase C69 family. Secernin subfamily.</text>
</comment>
<evidence type="ECO:0000256" key="2">
    <source>
        <dbReference type="SAM" id="Phobius"/>
    </source>
</evidence>
<dbReference type="PANTHER" id="PTHR12994:SF17">
    <property type="entry name" value="LD30995P"/>
    <property type="match status" value="1"/>
</dbReference>
<evidence type="ECO:0000256" key="1">
    <source>
        <dbReference type="ARBA" id="ARBA00005705"/>
    </source>
</evidence>
<gene>
    <name evidence="3" type="ORF">ACAT0790_LOCUS66224</name>
</gene>
<dbReference type="PANTHER" id="PTHR12994">
    <property type="entry name" value="SECERNIN"/>
    <property type="match status" value="1"/>
</dbReference>
<dbReference type="AlphaFoldDB" id="A0A7S1SBD4"/>
<dbReference type="InterPro" id="IPR005322">
    <property type="entry name" value="Peptidase_C69"/>
</dbReference>